<keyword evidence="1" id="KW-0472">Membrane</keyword>
<dbReference type="InterPro" id="IPR032007">
    <property type="entry name" value="DUF4791"/>
</dbReference>
<dbReference type="EMBL" id="CH479183">
    <property type="protein sequence ID" value="EDW36181.1"/>
    <property type="molecule type" value="Genomic_DNA"/>
</dbReference>
<protein>
    <submittedName>
        <fullName evidence="3">GL16819</fullName>
    </submittedName>
</protein>
<reference evidence="3 4" key="1">
    <citation type="journal article" date="2007" name="Nature">
        <title>Evolution of genes and genomes on the Drosophila phylogeny.</title>
        <authorList>
            <consortium name="Drosophila 12 Genomes Consortium"/>
            <person name="Clark A.G."/>
            <person name="Eisen M.B."/>
            <person name="Smith D.R."/>
            <person name="Bergman C.M."/>
            <person name="Oliver B."/>
            <person name="Markow T.A."/>
            <person name="Kaufman T.C."/>
            <person name="Kellis M."/>
            <person name="Gelbart W."/>
            <person name="Iyer V.N."/>
            <person name="Pollard D.A."/>
            <person name="Sackton T.B."/>
            <person name="Larracuente A.M."/>
            <person name="Singh N.D."/>
            <person name="Abad J.P."/>
            <person name="Abt D.N."/>
            <person name="Adryan B."/>
            <person name="Aguade M."/>
            <person name="Akashi H."/>
            <person name="Anderson W.W."/>
            <person name="Aquadro C.F."/>
            <person name="Ardell D.H."/>
            <person name="Arguello R."/>
            <person name="Artieri C.G."/>
            <person name="Barbash D.A."/>
            <person name="Barker D."/>
            <person name="Barsanti P."/>
            <person name="Batterham P."/>
            <person name="Batzoglou S."/>
            <person name="Begun D."/>
            <person name="Bhutkar A."/>
            <person name="Blanco E."/>
            <person name="Bosak S.A."/>
            <person name="Bradley R.K."/>
            <person name="Brand A.D."/>
            <person name="Brent M.R."/>
            <person name="Brooks A.N."/>
            <person name="Brown R.H."/>
            <person name="Butlin R.K."/>
            <person name="Caggese C."/>
            <person name="Calvi B.R."/>
            <person name="Bernardo de Carvalho A."/>
            <person name="Caspi A."/>
            <person name="Castrezana S."/>
            <person name="Celniker S.E."/>
            <person name="Chang J.L."/>
            <person name="Chapple C."/>
            <person name="Chatterji S."/>
            <person name="Chinwalla A."/>
            <person name="Civetta A."/>
            <person name="Clifton S.W."/>
            <person name="Comeron J.M."/>
            <person name="Costello J.C."/>
            <person name="Coyne J.A."/>
            <person name="Daub J."/>
            <person name="David R.G."/>
            <person name="Delcher A.L."/>
            <person name="Delehaunty K."/>
            <person name="Do C.B."/>
            <person name="Ebling H."/>
            <person name="Edwards K."/>
            <person name="Eickbush T."/>
            <person name="Evans J.D."/>
            <person name="Filipski A."/>
            <person name="Findeiss S."/>
            <person name="Freyhult E."/>
            <person name="Fulton L."/>
            <person name="Fulton R."/>
            <person name="Garcia A.C."/>
            <person name="Gardiner A."/>
            <person name="Garfield D.A."/>
            <person name="Garvin B.E."/>
            <person name="Gibson G."/>
            <person name="Gilbert D."/>
            <person name="Gnerre S."/>
            <person name="Godfrey J."/>
            <person name="Good R."/>
            <person name="Gotea V."/>
            <person name="Gravely B."/>
            <person name="Greenberg A.J."/>
            <person name="Griffiths-Jones S."/>
            <person name="Gross S."/>
            <person name="Guigo R."/>
            <person name="Gustafson E.A."/>
            <person name="Haerty W."/>
            <person name="Hahn M.W."/>
            <person name="Halligan D.L."/>
            <person name="Halpern A.L."/>
            <person name="Halter G.M."/>
            <person name="Han M.V."/>
            <person name="Heger A."/>
            <person name="Hillier L."/>
            <person name="Hinrichs A.S."/>
            <person name="Holmes I."/>
            <person name="Hoskins R.A."/>
            <person name="Hubisz M.J."/>
            <person name="Hultmark D."/>
            <person name="Huntley M.A."/>
            <person name="Jaffe D.B."/>
            <person name="Jagadeeshan S."/>
            <person name="Jeck W.R."/>
            <person name="Johnson J."/>
            <person name="Jones C.D."/>
            <person name="Jordan W.C."/>
            <person name="Karpen G.H."/>
            <person name="Kataoka E."/>
            <person name="Keightley P.D."/>
            <person name="Kheradpour P."/>
            <person name="Kirkness E.F."/>
            <person name="Koerich L.B."/>
            <person name="Kristiansen K."/>
            <person name="Kudrna D."/>
            <person name="Kulathinal R.J."/>
            <person name="Kumar S."/>
            <person name="Kwok R."/>
            <person name="Lander E."/>
            <person name="Langley C.H."/>
            <person name="Lapoint R."/>
            <person name="Lazzaro B.P."/>
            <person name="Lee S.J."/>
            <person name="Levesque L."/>
            <person name="Li R."/>
            <person name="Lin C.F."/>
            <person name="Lin M.F."/>
            <person name="Lindblad-Toh K."/>
            <person name="Llopart A."/>
            <person name="Long M."/>
            <person name="Low L."/>
            <person name="Lozovsky E."/>
            <person name="Lu J."/>
            <person name="Luo M."/>
            <person name="Machado C.A."/>
            <person name="Makalowski W."/>
            <person name="Marzo M."/>
            <person name="Matsuda M."/>
            <person name="Matzkin L."/>
            <person name="McAllister B."/>
            <person name="McBride C.S."/>
            <person name="McKernan B."/>
            <person name="McKernan K."/>
            <person name="Mendez-Lago M."/>
            <person name="Minx P."/>
            <person name="Mollenhauer M.U."/>
            <person name="Montooth K."/>
            <person name="Mount S.M."/>
            <person name="Mu X."/>
            <person name="Myers E."/>
            <person name="Negre B."/>
            <person name="Newfeld S."/>
            <person name="Nielsen R."/>
            <person name="Noor M.A."/>
            <person name="O'Grady P."/>
            <person name="Pachter L."/>
            <person name="Papaceit M."/>
            <person name="Parisi M.J."/>
            <person name="Parisi M."/>
            <person name="Parts L."/>
            <person name="Pedersen J.S."/>
            <person name="Pesole G."/>
            <person name="Phillippy A.M."/>
            <person name="Ponting C.P."/>
            <person name="Pop M."/>
            <person name="Porcelli D."/>
            <person name="Powell J.R."/>
            <person name="Prohaska S."/>
            <person name="Pruitt K."/>
            <person name="Puig M."/>
            <person name="Quesneville H."/>
            <person name="Ram K.R."/>
            <person name="Rand D."/>
            <person name="Rasmussen M.D."/>
            <person name="Reed L.K."/>
            <person name="Reenan R."/>
            <person name="Reily A."/>
            <person name="Remington K.A."/>
            <person name="Rieger T.T."/>
            <person name="Ritchie M.G."/>
            <person name="Robin C."/>
            <person name="Rogers Y.H."/>
            <person name="Rohde C."/>
            <person name="Rozas J."/>
            <person name="Rubenfield M.J."/>
            <person name="Ruiz A."/>
            <person name="Russo S."/>
            <person name="Salzberg S.L."/>
            <person name="Sanchez-Gracia A."/>
            <person name="Saranga D.J."/>
            <person name="Sato H."/>
            <person name="Schaeffer S.W."/>
            <person name="Schatz M.C."/>
            <person name="Schlenke T."/>
            <person name="Schwartz R."/>
            <person name="Segarra C."/>
            <person name="Singh R.S."/>
            <person name="Sirot L."/>
            <person name="Sirota M."/>
            <person name="Sisneros N.B."/>
            <person name="Smith C.D."/>
            <person name="Smith T.F."/>
            <person name="Spieth J."/>
            <person name="Stage D.E."/>
            <person name="Stark A."/>
            <person name="Stephan W."/>
            <person name="Strausberg R.L."/>
            <person name="Strempel S."/>
            <person name="Sturgill D."/>
            <person name="Sutton G."/>
            <person name="Sutton G.G."/>
            <person name="Tao W."/>
            <person name="Teichmann S."/>
            <person name="Tobari Y.N."/>
            <person name="Tomimura Y."/>
            <person name="Tsolas J.M."/>
            <person name="Valente V.L."/>
            <person name="Venter E."/>
            <person name="Venter J.C."/>
            <person name="Vicario S."/>
            <person name="Vieira F.G."/>
            <person name="Vilella A.J."/>
            <person name="Villasante A."/>
            <person name="Walenz B."/>
            <person name="Wang J."/>
            <person name="Wasserman M."/>
            <person name="Watts T."/>
            <person name="Wilson D."/>
            <person name="Wilson R.K."/>
            <person name="Wing R.A."/>
            <person name="Wolfner M.F."/>
            <person name="Wong A."/>
            <person name="Wong G.K."/>
            <person name="Wu C.I."/>
            <person name="Wu G."/>
            <person name="Yamamoto D."/>
            <person name="Yang H.P."/>
            <person name="Yang S.P."/>
            <person name="Yorke J.A."/>
            <person name="Yoshida K."/>
            <person name="Zdobnov E."/>
            <person name="Zhang P."/>
            <person name="Zhang Y."/>
            <person name="Zimin A.V."/>
            <person name="Baldwin J."/>
            <person name="Abdouelleil A."/>
            <person name="Abdulkadir J."/>
            <person name="Abebe A."/>
            <person name="Abera B."/>
            <person name="Abreu J."/>
            <person name="Acer S.C."/>
            <person name="Aftuck L."/>
            <person name="Alexander A."/>
            <person name="An P."/>
            <person name="Anderson E."/>
            <person name="Anderson S."/>
            <person name="Arachi H."/>
            <person name="Azer M."/>
            <person name="Bachantsang P."/>
            <person name="Barry A."/>
            <person name="Bayul T."/>
            <person name="Berlin A."/>
            <person name="Bessette D."/>
            <person name="Bloom T."/>
            <person name="Blye J."/>
            <person name="Boguslavskiy L."/>
            <person name="Bonnet C."/>
            <person name="Boukhgalter B."/>
            <person name="Bourzgui I."/>
            <person name="Brown A."/>
            <person name="Cahill P."/>
            <person name="Channer S."/>
            <person name="Cheshatsang Y."/>
            <person name="Chuda L."/>
            <person name="Citroen M."/>
            <person name="Collymore A."/>
            <person name="Cooke P."/>
            <person name="Costello M."/>
            <person name="D'Aco K."/>
            <person name="Daza R."/>
            <person name="De Haan G."/>
            <person name="DeGray S."/>
            <person name="DeMaso C."/>
            <person name="Dhargay N."/>
            <person name="Dooley K."/>
            <person name="Dooley E."/>
            <person name="Doricent M."/>
            <person name="Dorje P."/>
            <person name="Dorjee K."/>
            <person name="Dupes A."/>
            <person name="Elong R."/>
            <person name="Falk J."/>
            <person name="Farina A."/>
            <person name="Faro S."/>
            <person name="Ferguson D."/>
            <person name="Fisher S."/>
            <person name="Foley C.D."/>
            <person name="Franke A."/>
            <person name="Friedrich D."/>
            <person name="Gadbois L."/>
            <person name="Gearin G."/>
            <person name="Gearin C.R."/>
            <person name="Giannoukos G."/>
            <person name="Goode T."/>
            <person name="Graham J."/>
            <person name="Grandbois E."/>
            <person name="Grewal S."/>
            <person name="Gyaltsen K."/>
            <person name="Hafez N."/>
            <person name="Hagos B."/>
            <person name="Hall J."/>
            <person name="Henson C."/>
            <person name="Hollinger A."/>
            <person name="Honan T."/>
            <person name="Huard M.D."/>
            <person name="Hughes L."/>
            <person name="Hurhula B."/>
            <person name="Husby M.E."/>
            <person name="Kamat A."/>
            <person name="Kanga B."/>
            <person name="Kashin S."/>
            <person name="Khazanovich D."/>
            <person name="Kisner P."/>
            <person name="Lance K."/>
            <person name="Lara M."/>
            <person name="Lee W."/>
            <person name="Lennon N."/>
            <person name="Letendre F."/>
            <person name="LeVine R."/>
            <person name="Lipovsky A."/>
            <person name="Liu X."/>
            <person name="Liu J."/>
            <person name="Liu S."/>
            <person name="Lokyitsang T."/>
            <person name="Lokyitsang Y."/>
            <person name="Lubonja R."/>
            <person name="Lui A."/>
            <person name="MacDonald P."/>
            <person name="Magnisalis V."/>
            <person name="Maru K."/>
            <person name="Matthews C."/>
            <person name="McCusker W."/>
            <person name="McDonough S."/>
            <person name="Mehta T."/>
            <person name="Meldrim J."/>
            <person name="Meneus L."/>
            <person name="Mihai O."/>
            <person name="Mihalev A."/>
            <person name="Mihova T."/>
            <person name="Mittelman R."/>
            <person name="Mlenga V."/>
            <person name="Montmayeur A."/>
            <person name="Mulrain L."/>
            <person name="Navidi A."/>
            <person name="Naylor J."/>
            <person name="Negash T."/>
            <person name="Nguyen T."/>
            <person name="Nguyen N."/>
            <person name="Nicol R."/>
            <person name="Norbu C."/>
            <person name="Norbu N."/>
            <person name="Novod N."/>
            <person name="O'Neill B."/>
            <person name="Osman S."/>
            <person name="Markiewicz E."/>
            <person name="Oyono O.L."/>
            <person name="Patti C."/>
            <person name="Phunkhang P."/>
            <person name="Pierre F."/>
            <person name="Priest M."/>
            <person name="Raghuraman S."/>
            <person name="Rege F."/>
            <person name="Reyes R."/>
            <person name="Rise C."/>
            <person name="Rogov P."/>
            <person name="Ross K."/>
            <person name="Ryan E."/>
            <person name="Settipalli S."/>
            <person name="Shea T."/>
            <person name="Sherpa N."/>
            <person name="Shi L."/>
            <person name="Shih D."/>
            <person name="Sparrow T."/>
            <person name="Spaulding J."/>
            <person name="Stalker J."/>
            <person name="Stange-Thomann N."/>
            <person name="Stavropoulos S."/>
            <person name="Stone C."/>
            <person name="Strader C."/>
            <person name="Tesfaye S."/>
            <person name="Thomson T."/>
            <person name="Thoulutsang Y."/>
            <person name="Thoulutsang D."/>
            <person name="Topham K."/>
            <person name="Topping I."/>
            <person name="Tsamla T."/>
            <person name="Vassiliev H."/>
            <person name="Vo A."/>
            <person name="Wangchuk T."/>
            <person name="Wangdi T."/>
            <person name="Weiand M."/>
            <person name="Wilkinson J."/>
            <person name="Wilson A."/>
            <person name="Yadav S."/>
            <person name="Young G."/>
            <person name="Yu Q."/>
            <person name="Zembek L."/>
            <person name="Zhong D."/>
            <person name="Zimmer A."/>
            <person name="Zwirko Z."/>
            <person name="Jaffe D.B."/>
            <person name="Alvarez P."/>
            <person name="Brockman W."/>
            <person name="Butler J."/>
            <person name="Chin C."/>
            <person name="Gnerre S."/>
            <person name="Grabherr M."/>
            <person name="Kleber M."/>
            <person name="Mauceli E."/>
            <person name="MacCallum I."/>
        </authorList>
    </citation>
    <scope>NUCLEOTIDE SEQUENCE [LARGE SCALE GENOMIC DNA]</scope>
    <source>
        <strain evidence="4">MSH-3 / Tucson 14011-0111.49</strain>
    </source>
</reference>
<dbReference type="PROSITE" id="PS51257">
    <property type="entry name" value="PROKAR_LIPOPROTEIN"/>
    <property type="match status" value="1"/>
</dbReference>
<gene>
    <name evidence="3" type="primary">Dper\GL16819</name>
    <name evidence="3" type="ORF">Dper_GL16819</name>
</gene>
<keyword evidence="4" id="KW-1185">Reference proteome</keyword>
<dbReference type="HOGENOM" id="CLU_1620763_0_0_1"/>
<evidence type="ECO:0000256" key="1">
    <source>
        <dbReference type="SAM" id="Phobius"/>
    </source>
</evidence>
<feature type="signal peptide" evidence="2">
    <location>
        <begin position="1"/>
        <end position="15"/>
    </location>
</feature>
<feature type="transmembrane region" description="Helical" evidence="1">
    <location>
        <begin position="89"/>
        <end position="107"/>
    </location>
</feature>
<proteinExistence type="predicted"/>
<name>B4GI61_DROPE</name>
<accession>B4GI61</accession>
<keyword evidence="1" id="KW-0812">Transmembrane</keyword>
<feature type="transmembrane region" description="Helical" evidence="1">
    <location>
        <begin position="114"/>
        <end position="134"/>
    </location>
</feature>
<dbReference type="Proteomes" id="UP000008744">
    <property type="component" value="Unassembled WGS sequence"/>
</dbReference>
<dbReference type="Pfam" id="PF16039">
    <property type="entry name" value="DUF4791"/>
    <property type="match status" value="1"/>
</dbReference>
<feature type="transmembrane region" description="Helical" evidence="1">
    <location>
        <begin position="140"/>
        <end position="157"/>
    </location>
</feature>
<evidence type="ECO:0000256" key="2">
    <source>
        <dbReference type="SAM" id="SignalP"/>
    </source>
</evidence>
<evidence type="ECO:0000313" key="4">
    <source>
        <dbReference type="Proteomes" id="UP000008744"/>
    </source>
</evidence>
<sequence length="189" mass="20485">MSGKLLSGLLNGVLCGIGGYGCCKLDPFVQPVGYMSCVMAYTHGTLGLIVSLRKAAKCANPQLCVTRNLMEVGHMTLINTQFYHSTMGSGRALVFGLSMGLLGVLSMQMPKVILWRPAIGFCNVLCLLCSPHYASSWGTHLMIALLYAAGSDGVYYLKGLDRLSYAERLYEVCNIGITHLAIKAFMENM</sequence>
<keyword evidence="2" id="KW-0732">Signal</keyword>
<feature type="chain" id="PRO_5013288431" evidence="2">
    <location>
        <begin position="16"/>
        <end position="189"/>
    </location>
</feature>
<evidence type="ECO:0000313" key="3">
    <source>
        <dbReference type="EMBL" id="EDW36181.1"/>
    </source>
</evidence>
<dbReference type="OMA" id="VCNIGIT"/>
<keyword evidence="1" id="KW-1133">Transmembrane helix</keyword>
<dbReference type="AlphaFoldDB" id="B4GI61"/>
<organism evidence="4">
    <name type="scientific">Drosophila persimilis</name>
    <name type="common">Fruit fly</name>
    <dbReference type="NCBI Taxonomy" id="7234"/>
    <lineage>
        <taxon>Eukaryota</taxon>
        <taxon>Metazoa</taxon>
        <taxon>Ecdysozoa</taxon>
        <taxon>Arthropoda</taxon>
        <taxon>Hexapoda</taxon>
        <taxon>Insecta</taxon>
        <taxon>Pterygota</taxon>
        <taxon>Neoptera</taxon>
        <taxon>Endopterygota</taxon>
        <taxon>Diptera</taxon>
        <taxon>Brachycera</taxon>
        <taxon>Muscomorpha</taxon>
        <taxon>Ephydroidea</taxon>
        <taxon>Drosophilidae</taxon>
        <taxon>Drosophila</taxon>
        <taxon>Sophophora</taxon>
    </lineage>
</organism>